<sequence>MRSAETPAPKCKRPAEDAPSTAKKSHNSLTSASALHDVARQITDFNNIFRTVFAPSAVNADIPPTPAHLRSTIEHAQKLEIWMDKSKLVELVEFLEDKKSTVDVYNSLARKVSIA</sequence>
<evidence type="ECO:0000256" key="1">
    <source>
        <dbReference type="SAM" id="MobiDB-lite"/>
    </source>
</evidence>
<organism evidence="2 3">
    <name type="scientific">Mycena rosella</name>
    <name type="common">Pink bonnet</name>
    <name type="synonym">Agaricus rosellus</name>
    <dbReference type="NCBI Taxonomy" id="1033263"/>
    <lineage>
        <taxon>Eukaryota</taxon>
        <taxon>Fungi</taxon>
        <taxon>Dikarya</taxon>
        <taxon>Basidiomycota</taxon>
        <taxon>Agaricomycotina</taxon>
        <taxon>Agaricomycetes</taxon>
        <taxon>Agaricomycetidae</taxon>
        <taxon>Agaricales</taxon>
        <taxon>Marasmiineae</taxon>
        <taxon>Mycenaceae</taxon>
        <taxon>Mycena</taxon>
    </lineage>
</organism>
<dbReference type="EMBL" id="JARKIE010000331">
    <property type="protein sequence ID" value="KAJ7653779.1"/>
    <property type="molecule type" value="Genomic_DNA"/>
</dbReference>
<gene>
    <name evidence="2" type="ORF">B0H17DRAFT_1214586</name>
</gene>
<reference evidence="2" key="1">
    <citation type="submission" date="2023-03" db="EMBL/GenBank/DDBJ databases">
        <title>Massive genome expansion in bonnet fungi (Mycena s.s.) driven by repeated elements and novel gene families across ecological guilds.</title>
        <authorList>
            <consortium name="Lawrence Berkeley National Laboratory"/>
            <person name="Harder C.B."/>
            <person name="Miyauchi S."/>
            <person name="Viragh M."/>
            <person name="Kuo A."/>
            <person name="Thoen E."/>
            <person name="Andreopoulos B."/>
            <person name="Lu D."/>
            <person name="Skrede I."/>
            <person name="Drula E."/>
            <person name="Henrissat B."/>
            <person name="Morin E."/>
            <person name="Kohler A."/>
            <person name="Barry K."/>
            <person name="LaButti K."/>
            <person name="Morin E."/>
            <person name="Salamov A."/>
            <person name="Lipzen A."/>
            <person name="Mereny Z."/>
            <person name="Hegedus B."/>
            <person name="Baldrian P."/>
            <person name="Stursova M."/>
            <person name="Weitz H."/>
            <person name="Taylor A."/>
            <person name="Grigoriev I.V."/>
            <person name="Nagy L.G."/>
            <person name="Martin F."/>
            <person name="Kauserud H."/>
        </authorList>
    </citation>
    <scope>NUCLEOTIDE SEQUENCE</scope>
    <source>
        <strain evidence="2">CBHHK067</strain>
    </source>
</reference>
<comment type="caution">
    <text evidence="2">The sequence shown here is derived from an EMBL/GenBank/DDBJ whole genome shotgun (WGS) entry which is preliminary data.</text>
</comment>
<proteinExistence type="predicted"/>
<dbReference type="AlphaFoldDB" id="A0AAD7G0A0"/>
<protein>
    <submittedName>
        <fullName evidence="2">Uncharacterized protein</fullName>
    </submittedName>
</protein>
<evidence type="ECO:0000313" key="3">
    <source>
        <dbReference type="Proteomes" id="UP001221757"/>
    </source>
</evidence>
<accession>A0AAD7G0A0</accession>
<keyword evidence="3" id="KW-1185">Reference proteome</keyword>
<evidence type="ECO:0000313" key="2">
    <source>
        <dbReference type="EMBL" id="KAJ7653779.1"/>
    </source>
</evidence>
<name>A0AAD7G0A0_MYCRO</name>
<dbReference type="Proteomes" id="UP001221757">
    <property type="component" value="Unassembled WGS sequence"/>
</dbReference>
<feature type="region of interest" description="Disordered" evidence="1">
    <location>
        <begin position="1"/>
        <end position="29"/>
    </location>
</feature>